<comment type="similarity">
    <text evidence="1 2">Belongs to the MEMO1 family.</text>
</comment>
<proteinExistence type="inferred from homology"/>
<dbReference type="PANTHER" id="PTHR11060">
    <property type="entry name" value="PROTEIN MEMO1"/>
    <property type="match status" value="1"/>
</dbReference>
<evidence type="ECO:0000313" key="3">
    <source>
        <dbReference type="EMBL" id="OMH39982.1"/>
    </source>
</evidence>
<evidence type="ECO:0000256" key="1">
    <source>
        <dbReference type="ARBA" id="ARBA00006315"/>
    </source>
</evidence>
<dbReference type="Proteomes" id="UP000187408">
    <property type="component" value="Unassembled WGS sequence"/>
</dbReference>
<reference evidence="3 4" key="1">
    <citation type="submission" date="2016-10" db="EMBL/GenBank/DDBJ databases">
        <title>Genome sequence of a sulfur-reducing bacterium Desulfurobacterium indicum K6013.</title>
        <authorList>
            <person name="Cao J."/>
            <person name="Shao Z."/>
            <person name="Alain K."/>
            <person name="Jebbar M."/>
        </authorList>
    </citation>
    <scope>NUCLEOTIDE SEQUENCE [LARGE SCALE GENOMIC DNA]</scope>
    <source>
        <strain evidence="3 4">K6013</strain>
    </source>
</reference>
<organism evidence="3 4">
    <name type="scientific">Desulfurobacterium indicum</name>
    <dbReference type="NCBI Taxonomy" id="1914305"/>
    <lineage>
        <taxon>Bacteria</taxon>
        <taxon>Pseudomonadati</taxon>
        <taxon>Aquificota</taxon>
        <taxon>Aquificia</taxon>
        <taxon>Desulfurobacteriales</taxon>
        <taxon>Desulfurobacteriaceae</taxon>
        <taxon>Desulfurobacterium</taxon>
    </lineage>
</organism>
<dbReference type="PANTHER" id="PTHR11060:SF0">
    <property type="entry name" value="PROTEIN MEMO1"/>
    <property type="match status" value="1"/>
</dbReference>
<sequence length="266" mass="28961">MVRYPAVAGQFYPASPEDLKMMLDSMCEPAPKVKAKAIIVPHAGYIYSGRVAGATYSRVEIPDLNVLLGPNHTGLGSRVSVFPDGIWVTPFGEVPVSSEVAGELASQPPYEPDVNAHIYEHSLEVQIPFLQYCSGFRDSLSIVPVVFSFISYEECERAGKILADVMADRDGLIVISSDFSHYVTQEKAKEMDKLAIDAILSLDPYELYTRVVTYNISMCGVIPATVGLVAAKLLGATSAELVMYRTSGDVTGNYREVVSYGGLIIY</sequence>
<protein>
    <recommendedName>
        <fullName evidence="2">MEMO1 family protein BLW93_07695</fullName>
    </recommendedName>
</protein>
<name>A0A1R1MJI6_9BACT</name>
<dbReference type="CDD" id="cd07361">
    <property type="entry name" value="MEMO_like"/>
    <property type="match status" value="1"/>
</dbReference>
<keyword evidence="4" id="KW-1185">Reference proteome</keyword>
<dbReference type="HAMAP" id="MF_00055">
    <property type="entry name" value="MEMO1"/>
    <property type="match status" value="1"/>
</dbReference>
<dbReference type="RefSeq" id="WP_076713512.1">
    <property type="nucleotide sequence ID" value="NZ_MOEN01000035.1"/>
</dbReference>
<comment type="caution">
    <text evidence="3">The sequence shown here is derived from an EMBL/GenBank/DDBJ whole genome shotgun (WGS) entry which is preliminary data.</text>
</comment>
<evidence type="ECO:0000313" key="4">
    <source>
        <dbReference type="Proteomes" id="UP000187408"/>
    </source>
</evidence>
<accession>A0A1R1MJI6</accession>
<dbReference type="Pfam" id="PF01875">
    <property type="entry name" value="Memo"/>
    <property type="match status" value="1"/>
</dbReference>
<dbReference type="InterPro" id="IPR002737">
    <property type="entry name" value="MEMO1_fam"/>
</dbReference>
<gene>
    <name evidence="3" type="ORF">BLW93_07695</name>
</gene>
<dbReference type="Gene3D" id="3.40.830.10">
    <property type="entry name" value="LigB-like"/>
    <property type="match status" value="1"/>
</dbReference>
<dbReference type="EMBL" id="MOEN01000035">
    <property type="protein sequence ID" value="OMH39982.1"/>
    <property type="molecule type" value="Genomic_DNA"/>
</dbReference>
<evidence type="ECO:0000256" key="2">
    <source>
        <dbReference type="HAMAP-Rule" id="MF_00055"/>
    </source>
</evidence>
<dbReference type="OrthoDB" id="9785549at2"/>
<dbReference type="AlphaFoldDB" id="A0A1R1MJI6"/>
<dbReference type="NCBIfam" id="TIGR04336">
    <property type="entry name" value="AmmeMemoSam_B"/>
    <property type="match status" value="1"/>
</dbReference>
<dbReference type="STRING" id="1914305.BLW93_07695"/>